<dbReference type="AlphaFoldDB" id="A0AAV5AHM2"/>
<protein>
    <submittedName>
        <fullName evidence="1">Uncharacterized protein</fullName>
    </submittedName>
</protein>
<reference evidence="1" key="1">
    <citation type="submission" date="2021-10" db="EMBL/GenBank/DDBJ databases">
        <title>De novo Genome Assembly of Clathrus columnatus (Basidiomycota, Fungi) Using Illumina and Nanopore Sequence Data.</title>
        <authorList>
            <person name="Ogiso-Tanaka E."/>
            <person name="Itagaki H."/>
            <person name="Hosoya T."/>
            <person name="Hosaka K."/>
        </authorList>
    </citation>
    <scope>NUCLEOTIDE SEQUENCE</scope>
    <source>
        <strain evidence="1">MO-923</strain>
    </source>
</reference>
<sequence length="220" mass="26154">MTEFFRNEKIRTACWRYPEYADFIKFERPEQIDAKRFTVVRTRAHILLNEEEKPYKVDIDVTVRDQAFTVYFLAITEFKRYDTECTLSGSLLQAQLRPFNTTIVFAWRLETHFFKLWSIIFTKSLPTFYHIKVTKELADCVQTGTRPSTVTPVVELCLPIEKEWMSYGLWNLRNRSIVMQVIENTKDFLPTSLNDIPSGWHRFLSEHELEHFFETTGEST</sequence>
<gene>
    <name evidence="1" type="ORF">Clacol_008406</name>
</gene>
<organism evidence="1 2">
    <name type="scientific">Clathrus columnatus</name>
    <dbReference type="NCBI Taxonomy" id="1419009"/>
    <lineage>
        <taxon>Eukaryota</taxon>
        <taxon>Fungi</taxon>
        <taxon>Dikarya</taxon>
        <taxon>Basidiomycota</taxon>
        <taxon>Agaricomycotina</taxon>
        <taxon>Agaricomycetes</taxon>
        <taxon>Phallomycetidae</taxon>
        <taxon>Phallales</taxon>
        <taxon>Clathraceae</taxon>
        <taxon>Clathrus</taxon>
    </lineage>
</organism>
<evidence type="ECO:0000313" key="2">
    <source>
        <dbReference type="Proteomes" id="UP001050691"/>
    </source>
</evidence>
<accession>A0AAV5AHM2</accession>
<keyword evidence="2" id="KW-1185">Reference proteome</keyword>
<dbReference type="Proteomes" id="UP001050691">
    <property type="component" value="Unassembled WGS sequence"/>
</dbReference>
<comment type="caution">
    <text evidence="1">The sequence shown here is derived from an EMBL/GenBank/DDBJ whole genome shotgun (WGS) entry which is preliminary data.</text>
</comment>
<evidence type="ECO:0000313" key="1">
    <source>
        <dbReference type="EMBL" id="GJJ14146.1"/>
    </source>
</evidence>
<dbReference type="EMBL" id="BPWL01000009">
    <property type="protein sequence ID" value="GJJ14146.1"/>
    <property type="molecule type" value="Genomic_DNA"/>
</dbReference>
<name>A0AAV5AHM2_9AGAM</name>
<proteinExistence type="predicted"/>